<dbReference type="InterPro" id="IPR014710">
    <property type="entry name" value="RmlC-like_jellyroll"/>
</dbReference>
<dbReference type="Gene3D" id="2.60.120.10">
    <property type="entry name" value="Jelly Rolls"/>
    <property type="match status" value="1"/>
</dbReference>
<dbReference type="PANTHER" id="PTHR46797">
    <property type="entry name" value="HTH-TYPE TRANSCRIPTIONAL REGULATOR"/>
    <property type="match status" value="1"/>
</dbReference>
<dbReference type="InterPro" id="IPR001387">
    <property type="entry name" value="Cro/C1-type_HTH"/>
</dbReference>
<feature type="domain" description="HTH cro/C1-type" evidence="2">
    <location>
        <begin position="31"/>
        <end position="85"/>
    </location>
</feature>
<dbReference type="Gene3D" id="1.10.260.40">
    <property type="entry name" value="lambda repressor-like DNA-binding domains"/>
    <property type="match status" value="1"/>
</dbReference>
<dbReference type="InterPro" id="IPR010982">
    <property type="entry name" value="Lambda_DNA-bd_dom_sf"/>
</dbReference>
<protein>
    <submittedName>
        <fullName evidence="3">Transcriptional regulator, XRE family</fullName>
    </submittedName>
</protein>
<evidence type="ECO:0000256" key="1">
    <source>
        <dbReference type="ARBA" id="ARBA00023125"/>
    </source>
</evidence>
<dbReference type="Proteomes" id="UP000007013">
    <property type="component" value="Chromosome"/>
</dbReference>
<dbReference type="HOGENOM" id="CLU_085376_5_0_0"/>
<evidence type="ECO:0000259" key="2">
    <source>
        <dbReference type="PROSITE" id="PS50943"/>
    </source>
</evidence>
<proteinExistence type="predicted"/>
<dbReference type="eggNOG" id="COG1396">
    <property type="taxonomic scope" value="Bacteria"/>
</dbReference>
<evidence type="ECO:0000313" key="4">
    <source>
        <dbReference type="Proteomes" id="UP000007013"/>
    </source>
</evidence>
<dbReference type="CDD" id="cd02209">
    <property type="entry name" value="cupin_XRE_C"/>
    <property type="match status" value="1"/>
</dbReference>
<dbReference type="SUPFAM" id="SSF47413">
    <property type="entry name" value="lambda repressor-like DNA-binding domains"/>
    <property type="match status" value="1"/>
</dbReference>
<dbReference type="EMBL" id="CP001032">
    <property type="protein sequence ID" value="ACB76205.1"/>
    <property type="molecule type" value="Genomic_DNA"/>
</dbReference>
<dbReference type="CDD" id="cd00093">
    <property type="entry name" value="HTH_XRE"/>
    <property type="match status" value="1"/>
</dbReference>
<dbReference type="STRING" id="452637.Oter_2924"/>
<dbReference type="GO" id="GO:0003700">
    <property type="term" value="F:DNA-binding transcription factor activity"/>
    <property type="evidence" value="ECO:0007669"/>
    <property type="project" value="TreeGrafter"/>
</dbReference>
<evidence type="ECO:0000313" key="3">
    <source>
        <dbReference type="EMBL" id="ACB76205.1"/>
    </source>
</evidence>
<organism evidence="3 4">
    <name type="scientific">Opitutus terrae (strain DSM 11246 / JCM 15787 / PB90-1)</name>
    <dbReference type="NCBI Taxonomy" id="452637"/>
    <lineage>
        <taxon>Bacteria</taxon>
        <taxon>Pseudomonadati</taxon>
        <taxon>Verrucomicrobiota</taxon>
        <taxon>Opitutia</taxon>
        <taxon>Opitutales</taxon>
        <taxon>Opitutaceae</taxon>
        <taxon>Opitutus</taxon>
    </lineage>
</organism>
<dbReference type="Pfam" id="PF07883">
    <property type="entry name" value="Cupin_2"/>
    <property type="match status" value="1"/>
</dbReference>
<dbReference type="Pfam" id="PF01381">
    <property type="entry name" value="HTH_3"/>
    <property type="match status" value="1"/>
</dbReference>
<sequence length="204" mass="22982">MFTIVNRTASNVLFTIVNTPEHSSQIIAKKILTERHRQKLSLGDLAVRSDVSKGMLSQIEQGKRNPTIAVMSKIATGLRVPLARLLPDDGPRVWRVIRANDENHILFDNDEHQLRTLSPIDLEKQVEFYELILHPHGKLVSDPHARGAEEILTVAKGHVQVKSGEKETELRRGDSAYYAADVPHAIVNLGNTEAVAYMIVRWYH</sequence>
<dbReference type="PANTHER" id="PTHR46797:SF1">
    <property type="entry name" value="METHYLPHOSPHONATE SYNTHASE"/>
    <property type="match status" value="1"/>
</dbReference>
<dbReference type="GO" id="GO:0005829">
    <property type="term" value="C:cytosol"/>
    <property type="evidence" value="ECO:0007669"/>
    <property type="project" value="TreeGrafter"/>
</dbReference>
<reference evidence="3 4" key="1">
    <citation type="journal article" date="2011" name="J. Bacteriol.">
        <title>Genome sequence of the verrucomicrobium Opitutus terrae PB90-1, an abundant inhabitant of rice paddy soil ecosystems.</title>
        <authorList>
            <person name="van Passel M.W."/>
            <person name="Kant R."/>
            <person name="Palva A."/>
            <person name="Copeland A."/>
            <person name="Lucas S."/>
            <person name="Lapidus A."/>
            <person name="Glavina del Rio T."/>
            <person name="Pitluck S."/>
            <person name="Goltsman E."/>
            <person name="Clum A."/>
            <person name="Sun H."/>
            <person name="Schmutz J."/>
            <person name="Larimer F.W."/>
            <person name="Land M.L."/>
            <person name="Hauser L."/>
            <person name="Kyrpides N."/>
            <person name="Mikhailova N."/>
            <person name="Richardson P.P."/>
            <person name="Janssen P.H."/>
            <person name="de Vos W.M."/>
            <person name="Smidt H."/>
        </authorList>
    </citation>
    <scope>NUCLEOTIDE SEQUENCE [LARGE SCALE GENOMIC DNA]</scope>
    <source>
        <strain evidence="4">DSM 11246 / JCM 15787 / PB90-1</strain>
    </source>
</reference>
<keyword evidence="1" id="KW-0238">DNA-binding</keyword>
<accession>B1ZY56</accession>
<dbReference type="InterPro" id="IPR013096">
    <property type="entry name" value="Cupin_2"/>
</dbReference>
<dbReference type="AlphaFoldDB" id="B1ZY56"/>
<dbReference type="GO" id="GO:0003677">
    <property type="term" value="F:DNA binding"/>
    <property type="evidence" value="ECO:0007669"/>
    <property type="project" value="UniProtKB-KW"/>
</dbReference>
<name>B1ZY56_OPITP</name>
<keyword evidence="4" id="KW-1185">Reference proteome</keyword>
<dbReference type="KEGG" id="ote:Oter_2924"/>
<dbReference type="SUPFAM" id="SSF51182">
    <property type="entry name" value="RmlC-like cupins"/>
    <property type="match status" value="1"/>
</dbReference>
<dbReference type="SMART" id="SM00530">
    <property type="entry name" value="HTH_XRE"/>
    <property type="match status" value="1"/>
</dbReference>
<dbReference type="PROSITE" id="PS50943">
    <property type="entry name" value="HTH_CROC1"/>
    <property type="match status" value="1"/>
</dbReference>
<dbReference type="InterPro" id="IPR011051">
    <property type="entry name" value="RmlC_Cupin_sf"/>
</dbReference>
<dbReference type="InterPro" id="IPR050807">
    <property type="entry name" value="TransReg_Diox_bact_type"/>
</dbReference>
<gene>
    <name evidence="3" type="ordered locus">Oter_2924</name>
</gene>
<dbReference type="eggNOG" id="COG1917">
    <property type="taxonomic scope" value="Bacteria"/>
</dbReference>